<proteinExistence type="predicted"/>
<reference evidence="1" key="1">
    <citation type="submission" date="2023-10" db="EMBL/GenBank/DDBJ databases">
        <authorList>
            <person name="Rodriguez Cubillos JULIANA M."/>
            <person name="De Vega J."/>
        </authorList>
    </citation>
    <scope>NUCLEOTIDE SEQUENCE</scope>
</reference>
<name>A0ACB0M5F4_TRIPR</name>
<gene>
    <name evidence="1" type="ORF">MILVUS5_LOCUS38744</name>
</gene>
<protein>
    <submittedName>
        <fullName evidence="1">Uncharacterized protein</fullName>
    </submittedName>
</protein>
<accession>A0ACB0M5F4</accession>
<dbReference type="EMBL" id="CASHSV030000716">
    <property type="protein sequence ID" value="CAJ2675811.1"/>
    <property type="molecule type" value="Genomic_DNA"/>
</dbReference>
<evidence type="ECO:0000313" key="1">
    <source>
        <dbReference type="EMBL" id="CAJ2675811.1"/>
    </source>
</evidence>
<dbReference type="Proteomes" id="UP001177021">
    <property type="component" value="Unassembled WGS sequence"/>
</dbReference>
<comment type="caution">
    <text evidence="1">The sequence shown here is derived from an EMBL/GenBank/DDBJ whole genome shotgun (WGS) entry which is preliminary data.</text>
</comment>
<organism evidence="1 2">
    <name type="scientific">Trifolium pratense</name>
    <name type="common">Red clover</name>
    <dbReference type="NCBI Taxonomy" id="57577"/>
    <lineage>
        <taxon>Eukaryota</taxon>
        <taxon>Viridiplantae</taxon>
        <taxon>Streptophyta</taxon>
        <taxon>Embryophyta</taxon>
        <taxon>Tracheophyta</taxon>
        <taxon>Spermatophyta</taxon>
        <taxon>Magnoliopsida</taxon>
        <taxon>eudicotyledons</taxon>
        <taxon>Gunneridae</taxon>
        <taxon>Pentapetalae</taxon>
        <taxon>rosids</taxon>
        <taxon>fabids</taxon>
        <taxon>Fabales</taxon>
        <taxon>Fabaceae</taxon>
        <taxon>Papilionoideae</taxon>
        <taxon>50 kb inversion clade</taxon>
        <taxon>NPAAA clade</taxon>
        <taxon>Hologalegina</taxon>
        <taxon>IRL clade</taxon>
        <taxon>Trifolieae</taxon>
        <taxon>Trifolium</taxon>
    </lineage>
</organism>
<sequence length="266" mass="30091">MATPPPAVKVYGPALSTAVSRVLACLNEKDIPFQLIPLNMSKGEHKNPHFLKIHVCNTYYTSLVHSTLSLILINCVCVLLLSHTHILIILNSFQPFGQVPAFQDDHISLFESRAICRYVCEKHGGEKGNKQLYGTNPLAKASIDQWLEAEGQSFNPPSSTLVFQLAFAPRMKIKQDEGAIRQNKEKLKKVLDVYDKRLAETRYLAGDEFTLADLSHLPNIHYLVSSSDHEDTAALFTSERENVSRWWTEISTRQSWKNVIDLYPKP</sequence>
<evidence type="ECO:0000313" key="2">
    <source>
        <dbReference type="Proteomes" id="UP001177021"/>
    </source>
</evidence>
<keyword evidence="2" id="KW-1185">Reference proteome</keyword>